<dbReference type="Gene3D" id="3.10.50.40">
    <property type="match status" value="1"/>
</dbReference>
<evidence type="ECO:0000256" key="3">
    <source>
        <dbReference type="ARBA" id="ARBA00006577"/>
    </source>
</evidence>
<evidence type="ECO:0000256" key="7">
    <source>
        <dbReference type="ARBA" id="ARBA00023235"/>
    </source>
</evidence>
<feature type="domain" description="PPIase FKBP-type" evidence="11">
    <location>
        <begin position="35"/>
        <end position="119"/>
    </location>
</feature>
<comment type="catalytic activity">
    <reaction evidence="1 9 10">
        <text>[protein]-peptidylproline (omega=180) = [protein]-peptidylproline (omega=0)</text>
        <dbReference type="Rhea" id="RHEA:16237"/>
        <dbReference type="Rhea" id="RHEA-COMP:10747"/>
        <dbReference type="Rhea" id="RHEA-COMP:10748"/>
        <dbReference type="ChEBI" id="CHEBI:83833"/>
        <dbReference type="ChEBI" id="CHEBI:83834"/>
        <dbReference type="EC" id="5.2.1.8"/>
    </reaction>
</comment>
<evidence type="ECO:0000256" key="8">
    <source>
        <dbReference type="ARBA" id="ARBA00037071"/>
    </source>
</evidence>
<dbReference type="GO" id="GO:0003755">
    <property type="term" value="F:peptidyl-prolyl cis-trans isomerase activity"/>
    <property type="evidence" value="ECO:0007669"/>
    <property type="project" value="UniProtKB-UniRule"/>
</dbReference>
<proteinExistence type="inferred from homology"/>
<dbReference type="PANTHER" id="PTHR47861">
    <property type="entry name" value="FKBP-TYPE PEPTIDYL-PROLYL CIS-TRANS ISOMERASE SLYD"/>
    <property type="match status" value="1"/>
</dbReference>
<evidence type="ECO:0000259" key="11">
    <source>
        <dbReference type="PROSITE" id="PS50059"/>
    </source>
</evidence>
<comment type="similarity">
    <text evidence="3 10">Belongs to the FKBP-type PPIase family.</text>
</comment>
<keyword evidence="13" id="KW-1185">Reference proteome</keyword>
<evidence type="ECO:0000256" key="5">
    <source>
        <dbReference type="ARBA" id="ARBA00023110"/>
    </source>
</evidence>
<dbReference type="Proteomes" id="UP000606730">
    <property type="component" value="Unassembled WGS sequence"/>
</dbReference>
<evidence type="ECO:0000313" key="13">
    <source>
        <dbReference type="Proteomes" id="UP000606730"/>
    </source>
</evidence>
<evidence type="ECO:0000256" key="2">
    <source>
        <dbReference type="ARBA" id="ARBA00004496"/>
    </source>
</evidence>
<comment type="function">
    <text evidence="8">Also involved in hydrogenase metallocenter assembly, probably by participating in the nickel insertion step. This function in hydrogenase biosynthesis requires chaperone activity and the presence of the metal-binding domain, but not PPIase activity.</text>
</comment>
<evidence type="ECO:0000256" key="1">
    <source>
        <dbReference type="ARBA" id="ARBA00000971"/>
    </source>
</evidence>
<evidence type="ECO:0000313" key="12">
    <source>
        <dbReference type="EMBL" id="GGE60895.1"/>
    </source>
</evidence>
<sequence>MSLPDGVYLGQGIVRLSASEFSAPKGPPMTQIKSGDTVKLHYTGSLNDGTVFDSSEGREPLEFTVGAGHVIVGLDKALPGMEVGEKKTVEIPADEAYGPYMDDARQEVPRSQIPPTIELQDGMMLQMQMPSGQSVPVTVASVTEETVVLDANHRLAGKDLTFAIEIVSIS</sequence>
<keyword evidence="7 9" id="KW-0413">Isomerase</keyword>
<comment type="caution">
    <text evidence="12">The sequence shown here is derived from an EMBL/GenBank/DDBJ whole genome shotgun (WGS) entry which is preliminary data.</text>
</comment>
<organism evidence="12 13">
    <name type="scientific">Actibacterium pelagium</name>
    <dbReference type="NCBI Taxonomy" id="2029103"/>
    <lineage>
        <taxon>Bacteria</taxon>
        <taxon>Pseudomonadati</taxon>
        <taxon>Pseudomonadota</taxon>
        <taxon>Alphaproteobacteria</taxon>
        <taxon>Rhodobacterales</taxon>
        <taxon>Roseobacteraceae</taxon>
        <taxon>Actibacterium</taxon>
    </lineage>
</organism>
<dbReference type="EC" id="5.2.1.8" evidence="10"/>
<dbReference type="PROSITE" id="PS50059">
    <property type="entry name" value="FKBP_PPIASE"/>
    <property type="match status" value="1"/>
</dbReference>
<evidence type="ECO:0000256" key="9">
    <source>
        <dbReference type="PROSITE-ProRule" id="PRU00277"/>
    </source>
</evidence>
<name>A0A917ENR5_9RHOB</name>
<reference evidence="12" key="2">
    <citation type="submission" date="2020-09" db="EMBL/GenBank/DDBJ databases">
        <authorList>
            <person name="Sun Q."/>
            <person name="Zhou Y."/>
        </authorList>
    </citation>
    <scope>NUCLEOTIDE SEQUENCE</scope>
    <source>
        <strain evidence="12">CGMCC 1.16012</strain>
    </source>
</reference>
<dbReference type="GO" id="GO:0005737">
    <property type="term" value="C:cytoplasm"/>
    <property type="evidence" value="ECO:0007669"/>
    <property type="project" value="UniProtKB-SubCell"/>
</dbReference>
<dbReference type="InterPro" id="IPR046357">
    <property type="entry name" value="PPIase_dom_sf"/>
</dbReference>
<dbReference type="GO" id="GO:0042026">
    <property type="term" value="P:protein refolding"/>
    <property type="evidence" value="ECO:0007669"/>
    <property type="project" value="UniProtKB-ARBA"/>
</dbReference>
<accession>A0A917ENR5</accession>
<dbReference type="Pfam" id="PF00254">
    <property type="entry name" value="FKBP_C"/>
    <property type="match status" value="1"/>
</dbReference>
<evidence type="ECO:0000256" key="6">
    <source>
        <dbReference type="ARBA" id="ARBA00023186"/>
    </source>
</evidence>
<dbReference type="InterPro" id="IPR001179">
    <property type="entry name" value="PPIase_FKBP_dom"/>
</dbReference>
<dbReference type="AlphaFoldDB" id="A0A917ENR5"/>
<keyword evidence="4" id="KW-0963">Cytoplasm</keyword>
<gene>
    <name evidence="12" type="ORF">GCM10011517_30510</name>
</gene>
<evidence type="ECO:0000256" key="10">
    <source>
        <dbReference type="RuleBase" id="RU003915"/>
    </source>
</evidence>
<dbReference type="SUPFAM" id="SSF54534">
    <property type="entry name" value="FKBP-like"/>
    <property type="match status" value="1"/>
</dbReference>
<keyword evidence="5 9" id="KW-0697">Rotamase</keyword>
<dbReference type="EMBL" id="BMKN01000003">
    <property type="protein sequence ID" value="GGE60895.1"/>
    <property type="molecule type" value="Genomic_DNA"/>
</dbReference>
<reference evidence="12" key="1">
    <citation type="journal article" date="2014" name="Int. J. Syst. Evol. Microbiol.">
        <title>Complete genome sequence of Corynebacterium casei LMG S-19264T (=DSM 44701T), isolated from a smear-ripened cheese.</title>
        <authorList>
            <consortium name="US DOE Joint Genome Institute (JGI-PGF)"/>
            <person name="Walter F."/>
            <person name="Albersmeier A."/>
            <person name="Kalinowski J."/>
            <person name="Ruckert C."/>
        </authorList>
    </citation>
    <scope>NUCLEOTIDE SEQUENCE</scope>
    <source>
        <strain evidence="12">CGMCC 1.16012</strain>
    </source>
</reference>
<evidence type="ECO:0000256" key="4">
    <source>
        <dbReference type="ARBA" id="ARBA00022490"/>
    </source>
</evidence>
<comment type="subcellular location">
    <subcellularLocation>
        <location evidence="2">Cytoplasm</location>
    </subcellularLocation>
</comment>
<dbReference type="PANTHER" id="PTHR47861:SF3">
    <property type="entry name" value="FKBP-TYPE PEPTIDYL-PROLYL CIS-TRANS ISOMERASE SLYD"/>
    <property type="match status" value="1"/>
</dbReference>
<protein>
    <recommendedName>
        <fullName evidence="10">Peptidyl-prolyl cis-trans isomerase</fullName>
        <ecNumber evidence="10">5.2.1.8</ecNumber>
    </recommendedName>
</protein>
<keyword evidence="6" id="KW-0143">Chaperone</keyword>